<accession>A0A4V1IVY0</accession>
<evidence type="ECO:0000256" key="1">
    <source>
        <dbReference type="ARBA" id="ARBA00000382"/>
    </source>
</evidence>
<dbReference type="PROSITE" id="PS52008">
    <property type="entry name" value="GH81"/>
    <property type="match status" value="1"/>
</dbReference>
<dbReference type="InterPro" id="IPR005200">
    <property type="entry name" value="Endo-beta-glucanase"/>
</dbReference>
<comment type="similarity">
    <text evidence="2">Belongs to the glycosyl hydrolase 81 family.</text>
</comment>
<proteinExistence type="inferred from homology"/>
<keyword evidence="6" id="KW-0326">Glycosidase</keyword>
<evidence type="ECO:0000256" key="3">
    <source>
        <dbReference type="ARBA" id="ARBA00012780"/>
    </source>
</evidence>
<keyword evidence="11" id="KW-1185">Reference proteome</keyword>
<evidence type="ECO:0000256" key="6">
    <source>
        <dbReference type="ARBA" id="ARBA00023295"/>
    </source>
</evidence>
<dbReference type="InterPro" id="IPR040720">
    <property type="entry name" value="GH81_C"/>
</dbReference>
<keyword evidence="7" id="KW-0961">Cell wall biogenesis/degradation</keyword>
<dbReference type="GO" id="GO:0042973">
    <property type="term" value="F:glucan endo-1,3-beta-D-glucosidase activity"/>
    <property type="evidence" value="ECO:0007669"/>
    <property type="project" value="UniProtKB-EC"/>
</dbReference>
<sequence length="361" mass="40069">MAQARTPTNGDPYWFGKEVARLARLALIAEHVGCRELVAPVLDRIADGFRPWLDPTAPSAFRYDATHGGLLTLAGANGDLDANFGHARYNDHHFHHGYLVYAAAVLARHRPDWWTVHRSAVLSICMDYFYVPSDRARPRSPFPRLRHFDPYDGHSWASGTTVFADNRNQESTSEAVNAYYATALLAKVDQNAELEAAARVVLGMELRAARTYWQMTPPPAHSAIPDDGLRYAADIIVWSTKADHATWFGNLPEFIHGIQFLPFTPITHALLDSRWLQRISPMLHQAMQRQNPPIEVGWRGLLLMASAARGSAAAAYEAWRTLSSMSVGTAPGDGWDNGNSKSNALYWVAANAASMYINDNS</sequence>
<dbReference type="EMBL" id="KZ993074">
    <property type="protein sequence ID" value="RKP05629.1"/>
    <property type="molecule type" value="Genomic_DNA"/>
</dbReference>
<name>A0A4V1IVY0_9FUNG</name>
<evidence type="ECO:0000259" key="9">
    <source>
        <dbReference type="Pfam" id="PF17652"/>
    </source>
</evidence>
<protein>
    <recommendedName>
        <fullName evidence="3">glucan endo-1,3-beta-D-glucosidase</fullName>
        <ecNumber evidence="3">3.2.1.39</ecNumber>
    </recommendedName>
</protein>
<dbReference type="STRING" id="78915.A0A4V1IVY0"/>
<comment type="catalytic activity">
    <reaction evidence="1">
        <text>Hydrolysis of (1-&gt;3)-beta-D-glucosidic linkages in (1-&gt;3)-beta-D-glucans.</text>
        <dbReference type="EC" id="3.2.1.39"/>
    </reaction>
</comment>
<evidence type="ECO:0000313" key="11">
    <source>
        <dbReference type="Proteomes" id="UP000271241"/>
    </source>
</evidence>
<evidence type="ECO:0000256" key="8">
    <source>
        <dbReference type="ARBA" id="ARBA00023326"/>
    </source>
</evidence>
<keyword evidence="8" id="KW-0624">Polysaccharide degradation</keyword>
<gene>
    <name evidence="10" type="ORF">THASP1DRAFT_19570</name>
</gene>
<dbReference type="PANTHER" id="PTHR31983">
    <property type="entry name" value="ENDO-1,3(4)-BETA-GLUCANASE 1"/>
    <property type="match status" value="1"/>
</dbReference>
<organism evidence="10 11">
    <name type="scientific">Thamnocephalis sphaerospora</name>
    <dbReference type="NCBI Taxonomy" id="78915"/>
    <lineage>
        <taxon>Eukaryota</taxon>
        <taxon>Fungi</taxon>
        <taxon>Fungi incertae sedis</taxon>
        <taxon>Zoopagomycota</taxon>
        <taxon>Zoopagomycotina</taxon>
        <taxon>Zoopagomycetes</taxon>
        <taxon>Zoopagales</taxon>
        <taxon>Sigmoideomycetaceae</taxon>
        <taxon>Thamnocephalis</taxon>
    </lineage>
</organism>
<dbReference type="AlphaFoldDB" id="A0A4V1IVY0"/>
<evidence type="ECO:0000313" key="10">
    <source>
        <dbReference type="EMBL" id="RKP05629.1"/>
    </source>
</evidence>
<evidence type="ECO:0000256" key="2">
    <source>
        <dbReference type="ARBA" id="ARBA00010730"/>
    </source>
</evidence>
<dbReference type="Pfam" id="PF17652">
    <property type="entry name" value="Glyco_hydro81C"/>
    <property type="match status" value="1"/>
</dbReference>
<evidence type="ECO:0000256" key="5">
    <source>
        <dbReference type="ARBA" id="ARBA00023277"/>
    </source>
</evidence>
<keyword evidence="4" id="KW-0378">Hydrolase</keyword>
<keyword evidence="5" id="KW-0119">Carbohydrate metabolism</keyword>
<dbReference type="GO" id="GO:0052861">
    <property type="term" value="F:endo-1,3(4)-beta-glucanase activity"/>
    <property type="evidence" value="ECO:0007669"/>
    <property type="project" value="InterPro"/>
</dbReference>
<evidence type="ECO:0000256" key="4">
    <source>
        <dbReference type="ARBA" id="ARBA00022801"/>
    </source>
</evidence>
<reference evidence="11" key="1">
    <citation type="journal article" date="2018" name="Nat. Microbiol.">
        <title>Leveraging single-cell genomics to expand the fungal tree of life.</title>
        <authorList>
            <person name="Ahrendt S.R."/>
            <person name="Quandt C.A."/>
            <person name="Ciobanu D."/>
            <person name="Clum A."/>
            <person name="Salamov A."/>
            <person name="Andreopoulos B."/>
            <person name="Cheng J.F."/>
            <person name="Woyke T."/>
            <person name="Pelin A."/>
            <person name="Henrissat B."/>
            <person name="Reynolds N.K."/>
            <person name="Benny G.L."/>
            <person name="Smith M.E."/>
            <person name="James T.Y."/>
            <person name="Grigoriev I.V."/>
        </authorList>
    </citation>
    <scope>NUCLEOTIDE SEQUENCE [LARGE SCALE GENOMIC DNA]</scope>
    <source>
        <strain evidence="11">RSA 1356</strain>
    </source>
</reference>
<feature type="domain" description="Glycosyl hydrolase family 81 C-terminal" evidence="9">
    <location>
        <begin position="11"/>
        <end position="342"/>
    </location>
</feature>
<evidence type="ECO:0000256" key="7">
    <source>
        <dbReference type="ARBA" id="ARBA00023316"/>
    </source>
</evidence>
<dbReference type="EC" id="3.2.1.39" evidence="3"/>
<dbReference type="OrthoDB" id="4473401at2759"/>
<dbReference type="PANTHER" id="PTHR31983:SF0">
    <property type="entry name" value="GLUCAN ENDO-1,3-BETA-D-GLUCOSIDASE 2"/>
    <property type="match status" value="1"/>
</dbReference>
<dbReference type="Proteomes" id="UP000271241">
    <property type="component" value="Unassembled WGS sequence"/>
</dbReference>
<dbReference type="GO" id="GO:0000272">
    <property type="term" value="P:polysaccharide catabolic process"/>
    <property type="evidence" value="ECO:0007669"/>
    <property type="project" value="UniProtKB-KW"/>
</dbReference>
<dbReference type="GO" id="GO:0071555">
    <property type="term" value="P:cell wall organization"/>
    <property type="evidence" value="ECO:0007669"/>
    <property type="project" value="UniProtKB-KW"/>
</dbReference>